<reference evidence="2 3" key="1">
    <citation type="journal article" date="2014" name="Int. J. Syst. Evol. Microbiol.">
        <title>Complete genome sequence of Corynebacterium casei LMG S-19264T (=DSM 44701T), isolated from a smear-ripened cheese.</title>
        <authorList>
            <consortium name="US DOE Joint Genome Institute (JGI-PGF)"/>
            <person name="Walter F."/>
            <person name="Albersmeier A."/>
            <person name="Kalinowski J."/>
            <person name="Ruckert C."/>
        </authorList>
    </citation>
    <scope>NUCLEOTIDE SEQUENCE [LARGE SCALE GENOMIC DNA]</scope>
    <source>
        <strain evidence="2 3">CGMCC 1.9161</strain>
    </source>
</reference>
<evidence type="ECO:0000259" key="1">
    <source>
        <dbReference type="Pfam" id="PF20056"/>
    </source>
</evidence>
<evidence type="ECO:0000313" key="3">
    <source>
        <dbReference type="Proteomes" id="UP000600449"/>
    </source>
</evidence>
<dbReference type="Proteomes" id="UP000600449">
    <property type="component" value="Unassembled WGS sequence"/>
</dbReference>
<organism evidence="2 3">
    <name type="scientific">Salinarimonas ramus</name>
    <dbReference type="NCBI Taxonomy" id="690164"/>
    <lineage>
        <taxon>Bacteria</taxon>
        <taxon>Pseudomonadati</taxon>
        <taxon>Pseudomonadota</taxon>
        <taxon>Alphaproteobacteria</taxon>
        <taxon>Hyphomicrobiales</taxon>
        <taxon>Salinarimonadaceae</taxon>
        <taxon>Salinarimonas</taxon>
    </lineage>
</organism>
<dbReference type="EMBL" id="BMMF01000015">
    <property type="protein sequence ID" value="GGK51143.1"/>
    <property type="molecule type" value="Genomic_DNA"/>
</dbReference>
<protein>
    <recommendedName>
        <fullName evidence="1">DUF6455 domain-containing protein</fullName>
    </recommendedName>
</protein>
<keyword evidence="3" id="KW-1185">Reference proteome</keyword>
<proteinExistence type="predicted"/>
<name>A0A917QIV1_9HYPH</name>
<dbReference type="AlphaFoldDB" id="A0A917QIV1"/>
<feature type="domain" description="DUF6455" evidence="1">
    <location>
        <begin position="14"/>
        <end position="91"/>
    </location>
</feature>
<gene>
    <name evidence="2" type="ORF">GCM10011322_42780</name>
</gene>
<dbReference type="Pfam" id="PF20056">
    <property type="entry name" value="DUF6455"/>
    <property type="match status" value="1"/>
</dbReference>
<evidence type="ECO:0000313" key="2">
    <source>
        <dbReference type="EMBL" id="GGK51143.1"/>
    </source>
</evidence>
<dbReference type="InterPro" id="IPR045601">
    <property type="entry name" value="DUF6455"/>
</dbReference>
<comment type="caution">
    <text evidence="2">The sequence shown here is derived from an EMBL/GenBank/DDBJ whole genome shotgun (WGS) entry which is preliminary data.</text>
</comment>
<sequence length="109" mass="11495">MIAARPLRPRVRRVLKHNALFDAMCASVGLRPEHGLVPDGGRAFAEARTACLLCPAAGACEAWLARRDGATEPGAAPPFCPNRAFFARAAARGPADRPEGEYSPVSGRG</sequence>
<accession>A0A917QIV1</accession>